<dbReference type="EMBL" id="MF805809">
    <property type="protein sequence ID" value="ATI15767.1"/>
    <property type="molecule type" value="Genomic_DNA"/>
</dbReference>
<dbReference type="Proteomes" id="UP000230824">
    <property type="component" value="Segment"/>
</dbReference>
<dbReference type="GeneID" id="62611737"/>
<keyword evidence="2" id="KW-1185">Reference proteome</keyword>
<organism evidence="1 2">
    <name type="scientific">Escherichia phage vB_EcoM_PHB05</name>
    <dbReference type="NCBI Taxonomy" id="2041347"/>
    <lineage>
        <taxon>Viruses</taxon>
        <taxon>Duplodnaviria</taxon>
        <taxon>Heunggongvirae</taxon>
        <taxon>Uroviricota</taxon>
        <taxon>Caudoviricetes</taxon>
        <taxon>Stephanstirmvirinae</taxon>
        <taxon>Justusliebigvirus</taxon>
        <taxon>Justusliebigvirus PHB05</taxon>
    </lineage>
</organism>
<accession>A0A291LAX8</accession>
<evidence type="ECO:0000313" key="2">
    <source>
        <dbReference type="Proteomes" id="UP000230824"/>
    </source>
</evidence>
<evidence type="ECO:0000313" key="1">
    <source>
        <dbReference type="EMBL" id="ATI15767.1"/>
    </source>
</evidence>
<name>A0A291LAX8_9CAUD</name>
<protein>
    <submittedName>
        <fullName evidence="1">Uncharacterized protein</fullName>
    </submittedName>
</protein>
<dbReference type="KEGG" id="vg:62611737"/>
<dbReference type="RefSeq" id="YP_009984393.1">
    <property type="nucleotide sequence ID" value="NC_052652.1"/>
</dbReference>
<reference evidence="1 2" key="1">
    <citation type="submission" date="2017-09" db="EMBL/GenBank/DDBJ databases">
        <title>Phage vB_EcoM_PHB05 against multidrug-resistant shiga toxin-producing Escherichia.</title>
        <authorList>
            <person name="Chen Y."/>
            <person name="Song J."/>
            <person name="Wu B."/>
        </authorList>
    </citation>
    <scope>NUCLEOTIDE SEQUENCE [LARGE SCALE GENOMIC DNA]</scope>
    <source>
        <strain evidence="1">Wastewater</strain>
    </source>
</reference>
<proteinExistence type="predicted"/>
<sequence>MFKWLKGFLTSLAEPKQDVIKSSITGKPLVIVTGGFGHGFSLKQTDIGLQGCLISFRITQLGDNRQTILDLFNGEFDDYLSKSDKERLIEHIKHRYERGDYYLDTKRNSQGDLDIVSIAWDNEFKTKLGKLLEELW</sequence>